<keyword evidence="5" id="KW-0346">Stress response</keyword>
<dbReference type="CDD" id="cd06464">
    <property type="entry name" value="ACD_sHsps-like"/>
    <property type="match status" value="1"/>
</dbReference>
<feature type="domain" description="SHSP" evidence="4">
    <location>
        <begin position="48"/>
        <end position="160"/>
    </location>
</feature>
<keyword evidence="6" id="KW-1185">Reference proteome</keyword>
<dbReference type="OrthoDB" id="9811615at2"/>
<accession>A0A1H7JVW1</accession>
<dbReference type="SUPFAM" id="SSF49764">
    <property type="entry name" value="HSP20-like chaperones"/>
    <property type="match status" value="1"/>
</dbReference>
<proteinExistence type="inferred from homology"/>
<evidence type="ECO:0000313" key="6">
    <source>
        <dbReference type="Proteomes" id="UP000182719"/>
    </source>
</evidence>
<evidence type="ECO:0000256" key="3">
    <source>
        <dbReference type="SAM" id="MobiDB-lite"/>
    </source>
</evidence>
<dbReference type="RefSeq" id="WP_075005467.1">
    <property type="nucleotide sequence ID" value="NZ_FOAP01000002.1"/>
</dbReference>
<gene>
    <name evidence="5" type="ORF">SAMN05444354_102329</name>
</gene>
<dbReference type="Gene3D" id="2.60.40.790">
    <property type="match status" value="1"/>
</dbReference>
<dbReference type="InterPro" id="IPR031107">
    <property type="entry name" value="Small_HSP"/>
</dbReference>
<dbReference type="Pfam" id="PF00011">
    <property type="entry name" value="HSP20"/>
    <property type="match status" value="1"/>
</dbReference>
<sequence>MANLSVRRGEGSNVQRTREWDPFQQMQELMNWDPFEQLASHPWFAGRQGQAPFVPAFEVKETKDAYVFKADLPGVDEKDIEVTLTGDRLSVSGKRESEKREEGERFYAYERSFGAFSRAFTLPEGVNGDNVQAQLKNGVLTLTLPKRPEVQPKRIQVASSAVEPKDSIKS</sequence>
<evidence type="ECO:0000256" key="1">
    <source>
        <dbReference type="PROSITE-ProRule" id="PRU00285"/>
    </source>
</evidence>
<reference evidence="6" key="1">
    <citation type="submission" date="2016-10" db="EMBL/GenBank/DDBJ databases">
        <authorList>
            <person name="Varghese N."/>
            <person name="Submissions S."/>
        </authorList>
    </citation>
    <scope>NUCLEOTIDE SEQUENCE [LARGE SCALE GENOMIC DNA]</scope>
    <source>
        <strain evidence="6">DSM 17044</strain>
    </source>
</reference>
<dbReference type="PANTHER" id="PTHR11527">
    <property type="entry name" value="HEAT-SHOCK PROTEIN 20 FAMILY MEMBER"/>
    <property type="match status" value="1"/>
</dbReference>
<feature type="region of interest" description="Disordered" evidence="3">
    <location>
        <begin position="1"/>
        <end position="20"/>
    </location>
</feature>
<organism evidence="5 6">
    <name type="scientific">Stigmatella aurantiaca</name>
    <dbReference type="NCBI Taxonomy" id="41"/>
    <lineage>
        <taxon>Bacteria</taxon>
        <taxon>Pseudomonadati</taxon>
        <taxon>Myxococcota</taxon>
        <taxon>Myxococcia</taxon>
        <taxon>Myxococcales</taxon>
        <taxon>Cystobacterineae</taxon>
        <taxon>Archangiaceae</taxon>
        <taxon>Stigmatella</taxon>
    </lineage>
</organism>
<protein>
    <submittedName>
        <fullName evidence="5">Heat shock protein Hsp20</fullName>
    </submittedName>
</protein>
<dbReference type="InterPro" id="IPR008978">
    <property type="entry name" value="HSP20-like_chaperone"/>
</dbReference>
<comment type="similarity">
    <text evidence="1 2">Belongs to the small heat shock protein (HSP20) family.</text>
</comment>
<evidence type="ECO:0000313" key="5">
    <source>
        <dbReference type="EMBL" id="SEK78220.1"/>
    </source>
</evidence>
<dbReference type="InterPro" id="IPR002068">
    <property type="entry name" value="A-crystallin/Hsp20_dom"/>
</dbReference>
<dbReference type="Proteomes" id="UP000182719">
    <property type="component" value="Unassembled WGS sequence"/>
</dbReference>
<dbReference type="AlphaFoldDB" id="A0A1H7JVW1"/>
<name>A0A1H7JVW1_STIAU</name>
<evidence type="ECO:0000259" key="4">
    <source>
        <dbReference type="PROSITE" id="PS01031"/>
    </source>
</evidence>
<dbReference type="PROSITE" id="PS01031">
    <property type="entry name" value="SHSP"/>
    <property type="match status" value="1"/>
</dbReference>
<evidence type="ECO:0000256" key="2">
    <source>
        <dbReference type="RuleBase" id="RU003616"/>
    </source>
</evidence>
<dbReference type="EMBL" id="FOAP01000002">
    <property type="protein sequence ID" value="SEK78220.1"/>
    <property type="molecule type" value="Genomic_DNA"/>
</dbReference>